<dbReference type="InterPro" id="IPR000608">
    <property type="entry name" value="UBC"/>
</dbReference>
<accession>A0A5E4MG92</accession>
<protein>
    <submittedName>
        <fullName evidence="2">Ubiquitin-conjugating enzyme E2,Ubiquitin-conjugating enzyme/RWD-like</fullName>
    </submittedName>
</protein>
<evidence type="ECO:0000259" key="1">
    <source>
        <dbReference type="PROSITE" id="PS50127"/>
    </source>
</evidence>
<proteinExistence type="predicted"/>
<dbReference type="Proteomes" id="UP000325440">
    <property type="component" value="Unassembled WGS sequence"/>
</dbReference>
<name>A0A5E4MG92_9HEMI</name>
<dbReference type="Pfam" id="PF00179">
    <property type="entry name" value="UQ_con"/>
    <property type="match status" value="1"/>
</dbReference>
<dbReference type="SUPFAM" id="SSF54495">
    <property type="entry name" value="UBC-like"/>
    <property type="match status" value="1"/>
</dbReference>
<dbReference type="InterPro" id="IPR050113">
    <property type="entry name" value="Ub_conjugating_enzyme"/>
</dbReference>
<dbReference type="PROSITE" id="PS50127">
    <property type="entry name" value="UBC_2"/>
    <property type="match status" value="1"/>
</dbReference>
<evidence type="ECO:0000313" key="2">
    <source>
        <dbReference type="EMBL" id="VVC31302.1"/>
    </source>
</evidence>
<dbReference type="PANTHER" id="PTHR24067">
    <property type="entry name" value="UBIQUITIN-CONJUGATING ENZYME E2"/>
    <property type="match status" value="1"/>
</dbReference>
<dbReference type="CDD" id="cd23814">
    <property type="entry name" value="UEV_AKTIP"/>
    <property type="match status" value="1"/>
</dbReference>
<dbReference type="InterPro" id="IPR016135">
    <property type="entry name" value="UBQ-conjugating_enzyme/RWD"/>
</dbReference>
<dbReference type="OrthoDB" id="5596422at2759"/>
<evidence type="ECO:0000313" key="3">
    <source>
        <dbReference type="Proteomes" id="UP000325440"/>
    </source>
</evidence>
<dbReference type="AlphaFoldDB" id="A0A5E4MG92"/>
<keyword evidence="3" id="KW-1185">Reference proteome</keyword>
<feature type="domain" description="UBC core" evidence="1">
    <location>
        <begin position="51"/>
        <end position="200"/>
    </location>
</feature>
<organism evidence="2 3">
    <name type="scientific">Cinara cedri</name>
    <dbReference type="NCBI Taxonomy" id="506608"/>
    <lineage>
        <taxon>Eukaryota</taxon>
        <taxon>Metazoa</taxon>
        <taxon>Ecdysozoa</taxon>
        <taxon>Arthropoda</taxon>
        <taxon>Hexapoda</taxon>
        <taxon>Insecta</taxon>
        <taxon>Pterygota</taxon>
        <taxon>Neoptera</taxon>
        <taxon>Paraneoptera</taxon>
        <taxon>Hemiptera</taxon>
        <taxon>Sternorrhyncha</taxon>
        <taxon>Aphidomorpha</taxon>
        <taxon>Aphidoidea</taxon>
        <taxon>Aphididae</taxon>
        <taxon>Lachninae</taxon>
        <taxon>Cinara</taxon>
    </lineage>
</organism>
<dbReference type="SMART" id="SM00212">
    <property type="entry name" value="UBCc"/>
    <property type="match status" value="1"/>
</dbReference>
<reference evidence="2 3" key="1">
    <citation type="submission" date="2019-08" db="EMBL/GenBank/DDBJ databases">
        <authorList>
            <person name="Alioto T."/>
            <person name="Alioto T."/>
            <person name="Gomez Garrido J."/>
        </authorList>
    </citation>
    <scope>NUCLEOTIDE SEQUENCE [LARGE SCALE GENOMIC DNA]</scope>
</reference>
<dbReference type="EMBL" id="CABPRJ010000949">
    <property type="protein sequence ID" value="VVC31302.1"/>
    <property type="molecule type" value="Genomic_DNA"/>
</dbReference>
<sequence length="263" mass="30470">MSGNNDEVFHRTGSFRRVIPPGNDTTGISGIPVKSNNRNNSYINANYIPFFLEYTLMSEFNILSKKLLPGVYVIPAAKTPFIWFGVIFPRYGLYKNGAFRFLLHIDSNWPDCECPKVIIETPIFHPLVDPVSGEMSIQHHFPEWKKGVSRIWHVIDHVLKSFYDISSTKTPANPEAANLFKTDKDNYIKKCEDCVKQSQIEIYNQPNNPENDDPNYLHFDHYNEETHGSIRRTWLQQKECDNRIQPLSWVQPGSLEPFSRPHT</sequence>
<gene>
    <name evidence="2" type="ORF">CINCED_3A009859</name>
</gene>
<dbReference type="Gene3D" id="3.10.110.10">
    <property type="entry name" value="Ubiquitin Conjugating Enzyme"/>
    <property type="match status" value="1"/>
</dbReference>